<keyword evidence="9" id="KW-1185">Reference proteome</keyword>
<comment type="caution">
    <text evidence="8">The sequence shown here is derived from an EMBL/GenBank/DDBJ whole genome shotgun (WGS) entry which is preliminary data.</text>
</comment>
<feature type="domain" description="Aflatoxin regulatory protein" evidence="7">
    <location>
        <begin position="96"/>
        <end position="198"/>
    </location>
</feature>
<evidence type="ECO:0000256" key="2">
    <source>
        <dbReference type="ARBA" id="ARBA00023015"/>
    </source>
</evidence>
<evidence type="ECO:0000256" key="5">
    <source>
        <dbReference type="ARBA" id="ARBA00023242"/>
    </source>
</evidence>
<dbReference type="InterPro" id="IPR013700">
    <property type="entry name" value="AflR"/>
</dbReference>
<evidence type="ECO:0000259" key="7">
    <source>
        <dbReference type="Pfam" id="PF08493"/>
    </source>
</evidence>
<evidence type="ECO:0000313" key="8">
    <source>
        <dbReference type="EMBL" id="KAL2272377.1"/>
    </source>
</evidence>
<keyword evidence="1" id="KW-0479">Metal-binding</keyword>
<dbReference type="Proteomes" id="UP001600888">
    <property type="component" value="Unassembled WGS sequence"/>
</dbReference>
<reference evidence="8 9" key="1">
    <citation type="submission" date="2024-03" db="EMBL/GenBank/DDBJ databases">
        <title>A high-quality draft genome sequence of Diaporthe vaccinii, a causative agent of upright dieback and viscid rot disease in cranberry plants.</title>
        <authorList>
            <person name="Sarrasin M."/>
            <person name="Lang B.F."/>
            <person name="Burger G."/>
        </authorList>
    </citation>
    <scope>NUCLEOTIDE SEQUENCE [LARGE SCALE GENOMIC DNA]</scope>
    <source>
        <strain evidence="8 9">IS7</strain>
    </source>
</reference>
<dbReference type="Pfam" id="PF08493">
    <property type="entry name" value="AflR"/>
    <property type="match status" value="1"/>
</dbReference>
<gene>
    <name evidence="8" type="ORF">FJTKL_06770</name>
</gene>
<keyword evidence="4" id="KW-0804">Transcription</keyword>
<organism evidence="8 9">
    <name type="scientific">Diaporthe vaccinii</name>
    <dbReference type="NCBI Taxonomy" id="105482"/>
    <lineage>
        <taxon>Eukaryota</taxon>
        <taxon>Fungi</taxon>
        <taxon>Dikarya</taxon>
        <taxon>Ascomycota</taxon>
        <taxon>Pezizomycotina</taxon>
        <taxon>Sordariomycetes</taxon>
        <taxon>Sordariomycetidae</taxon>
        <taxon>Diaporthales</taxon>
        <taxon>Diaporthaceae</taxon>
        <taxon>Diaporthe</taxon>
        <taxon>Diaporthe eres species complex</taxon>
    </lineage>
</organism>
<protein>
    <recommendedName>
        <fullName evidence="7">Aflatoxin regulatory protein domain-containing protein</fullName>
    </recommendedName>
</protein>
<proteinExistence type="predicted"/>
<evidence type="ECO:0000256" key="4">
    <source>
        <dbReference type="ARBA" id="ARBA00023163"/>
    </source>
</evidence>
<evidence type="ECO:0000256" key="6">
    <source>
        <dbReference type="SAM" id="MobiDB-lite"/>
    </source>
</evidence>
<keyword evidence="5" id="KW-0539">Nucleus</keyword>
<name>A0ABR4DPU1_9PEZI</name>
<evidence type="ECO:0000256" key="1">
    <source>
        <dbReference type="ARBA" id="ARBA00022723"/>
    </source>
</evidence>
<dbReference type="EMBL" id="JBAWTH010000245">
    <property type="protein sequence ID" value="KAL2272377.1"/>
    <property type="molecule type" value="Genomic_DNA"/>
</dbReference>
<sequence>MLSVSPENISLPVDMDLTADLTPSMERSNDLDVVSAGPQEYKSPTYDYNFDYIVDQTREPHASGHPKSQQSDPALPKSDFGSLSDTGLRSLPPKKADDCLTEAIHILTDLHVPARGCMTSTNDATYSMQLQDPLDETPREVGTVLSQNGKALRKLGNLLDCRCSLRQDVAVLICIGLHKAIGWYAEILGDDTGPQDHPAKQSLLFGRIAKAPSFMGSYRLDSKAQKLLSAHLVLTQLEEHIEPFMRKLSNLQSAASSVSSPRSTPTSSTDIESTLIEQHRHTLQEEIDRVIARANSIKQK</sequence>
<evidence type="ECO:0000256" key="3">
    <source>
        <dbReference type="ARBA" id="ARBA00023125"/>
    </source>
</evidence>
<evidence type="ECO:0000313" key="9">
    <source>
        <dbReference type="Proteomes" id="UP001600888"/>
    </source>
</evidence>
<accession>A0ABR4DPU1</accession>
<keyword evidence="3" id="KW-0238">DNA-binding</keyword>
<feature type="region of interest" description="Disordered" evidence="6">
    <location>
        <begin position="59"/>
        <end position="87"/>
    </location>
</feature>
<keyword evidence="2" id="KW-0805">Transcription regulation</keyword>